<protein>
    <submittedName>
        <fullName evidence="1">Uncharacterized protein</fullName>
    </submittedName>
</protein>
<dbReference type="AlphaFoldDB" id="A0ABD0LA14"/>
<evidence type="ECO:0000313" key="1">
    <source>
        <dbReference type="EMBL" id="KAK7496045.1"/>
    </source>
</evidence>
<dbReference type="Proteomes" id="UP001519460">
    <property type="component" value="Unassembled WGS sequence"/>
</dbReference>
<proteinExistence type="predicted"/>
<sequence length="113" mass="11712">MVLGSAGGVADRCFPMPCEANLEFTSVFPPLEMQSVKVSVVAAMLPAQLLMCGRMGCETYENSSQCVASVGGVPDTASSRTNSWPVYVCGGCSWSVFKTLAVAPVPEVGSTPA</sequence>
<dbReference type="EMBL" id="JACVVK020000070">
    <property type="protein sequence ID" value="KAK7496045.1"/>
    <property type="molecule type" value="Genomic_DNA"/>
</dbReference>
<name>A0ABD0LA14_9CAEN</name>
<accession>A0ABD0LA14</accession>
<gene>
    <name evidence="1" type="ORF">BaRGS_00012746</name>
</gene>
<evidence type="ECO:0000313" key="2">
    <source>
        <dbReference type="Proteomes" id="UP001519460"/>
    </source>
</evidence>
<organism evidence="1 2">
    <name type="scientific">Batillaria attramentaria</name>
    <dbReference type="NCBI Taxonomy" id="370345"/>
    <lineage>
        <taxon>Eukaryota</taxon>
        <taxon>Metazoa</taxon>
        <taxon>Spiralia</taxon>
        <taxon>Lophotrochozoa</taxon>
        <taxon>Mollusca</taxon>
        <taxon>Gastropoda</taxon>
        <taxon>Caenogastropoda</taxon>
        <taxon>Sorbeoconcha</taxon>
        <taxon>Cerithioidea</taxon>
        <taxon>Batillariidae</taxon>
        <taxon>Batillaria</taxon>
    </lineage>
</organism>
<keyword evidence="2" id="KW-1185">Reference proteome</keyword>
<reference evidence="1 2" key="1">
    <citation type="journal article" date="2023" name="Sci. Data">
        <title>Genome assembly of the Korean intertidal mud-creeper Batillaria attramentaria.</title>
        <authorList>
            <person name="Patra A.K."/>
            <person name="Ho P.T."/>
            <person name="Jun S."/>
            <person name="Lee S.J."/>
            <person name="Kim Y."/>
            <person name="Won Y.J."/>
        </authorList>
    </citation>
    <scope>NUCLEOTIDE SEQUENCE [LARGE SCALE GENOMIC DNA]</scope>
    <source>
        <strain evidence="1">Wonlab-2016</strain>
    </source>
</reference>
<comment type="caution">
    <text evidence="1">The sequence shown here is derived from an EMBL/GenBank/DDBJ whole genome shotgun (WGS) entry which is preliminary data.</text>
</comment>